<keyword evidence="2" id="KW-1185">Reference proteome</keyword>
<dbReference type="AlphaFoldDB" id="A0A812P6E9"/>
<protein>
    <submittedName>
        <fullName evidence="1">Uncharacterized protein</fullName>
    </submittedName>
</protein>
<evidence type="ECO:0000313" key="2">
    <source>
        <dbReference type="Proteomes" id="UP000649617"/>
    </source>
</evidence>
<organism evidence="1 2">
    <name type="scientific">Symbiodinium pilosum</name>
    <name type="common">Dinoflagellate</name>
    <dbReference type="NCBI Taxonomy" id="2952"/>
    <lineage>
        <taxon>Eukaryota</taxon>
        <taxon>Sar</taxon>
        <taxon>Alveolata</taxon>
        <taxon>Dinophyceae</taxon>
        <taxon>Suessiales</taxon>
        <taxon>Symbiodiniaceae</taxon>
        <taxon>Symbiodinium</taxon>
    </lineage>
</organism>
<proteinExistence type="predicted"/>
<comment type="caution">
    <text evidence="1">The sequence shown here is derived from an EMBL/GenBank/DDBJ whole genome shotgun (WGS) entry which is preliminary data.</text>
</comment>
<sequence length="86" mass="9688">VLKNSQKYDVDKPVIVFLGEERWLPQLQELDLPYRKPFVVKTGITPGLSGCDAQLMPSCDGKEVEELMTRVLEQWNGRLAGEGQAK</sequence>
<feature type="non-terminal residue" evidence="1">
    <location>
        <position position="86"/>
    </location>
</feature>
<accession>A0A812P6E9</accession>
<name>A0A812P6E9_SYMPI</name>
<dbReference type="EMBL" id="CAJNIZ010011625">
    <property type="protein sequence ID" value="CAE7322505.1"/>
    <property type="molecule type" value="Genomic_DNA"/>
</dbReference>
<gene>
    <name evidence="1" type="ORF">SPIL2461_LOCUS7451</name>
</gene>
<evidence type="ECO:0000313" key="1">
    <source>
        <dbReference type="EMBL" id="CAE7322505.1"/>
    </source>
</evidence>
<dbReference type="Proteomes" id="UP000649617">
    <property type="component" value="Unassembled WGS sequence"/>
</dbReference>
<reference evidence="1" key="1">
    <citation type="submission" date="2021-02" db="EMBL/GenBank/DDBJ databases">
        <authorList>
            <person name="Dougan E. K."/>
            <person name="Rhodes N."/>
            <person name="Thang M."/>
            <person name="Chan C."/>
        </authorList>
    </citation>
    <scope>NUCLEOTIDE SEQUENCE</scope>
</reference>